<dbReference type="InterPro" id="IPR046541">
    <property type="entry name" value="DUF6606"/>
</dbReference>
<evidence type="ECO:0000256" key="7">
    <source>
        <dbReference type="SAM" id="Coils"/>
    </source>
</evidence>
<evidence type="ECO:0000259" key="10">
    <source>
        <dbReference type="Pfam" id="PF20255"/>
    </source>
</evidence>
<feature type="domain" description="DUF3645" evidence="9">
    <location>
        <begin position="2340"/>
        <end position="2373"/>
    </location>
</feature>
<dbReference type="Proteomes" id="UP000309340">
    <property type="component" value="Unassembled WGS sequence"/>
</dbReference>
<dbReference type="PANTHER" id="PTHR13367">
    <property type="entry name" value="UBIQUITIN THIOESTERASE"/>
    <property type="match status" value="1"/>
</dbReference>
<evidence type="ECO:0000256" key="5">
    <source>
        <dbReference type="ARBA" id="ARBA00022801"/>
    </source>
</evidence>
<reference evidence="11 12" key="1">
    <citation type="submission" date="2017-03" db="EMBL/GenBank/DDBJ databases">
        <title>Genomes of endolithic fungi from Antarctica.</title>
        <authorList>
            <person name="Coleine C."/>
            <person name="Masonjones S."/>
            <person name="Stajich J.E."/>
        </authorList>
    </citation>
    <scope>NUCLEOTIDE SEQUENCE [LARGE SCALE GENOMIC DNA]</scope>
    <source>
        <strain evidence="11 12">CCFEE 5184</strain>
    </source>
</reference>
<dbReference type="PANTHER" id="PTHR13367:SF34">
    <property type="match status" value="1"/>
</dbReference>
<keyword evidence="7" id="KW-0175">Coiled coil</keyword>
<dbReference type="GO" id="GO:0006508">
    <property type="term" value="P:proteolysis"/>
    <property type="evidence" value="ECO:0007669"/>
    <property type="project" value="UniProtKB-KW"/>
</dbReference>
<proteinExistence type="predicted"/>
<dbReference type="OrthoDB" id="3182339at2759"/>
<dbReference type="Pfam" id="PF12340">
    <property type="entry name" value="DUF3638"/>
    <property type="match status" value="1"/>
</dbReference>
<dbReference type="STRING" id="329884.A0A4U0Y079"/>
<evidence type="ECO:0000313" key="11">
    <source>
        <dbReference type="EMBL" id="TKA83510.1"/>
    </source>
</evidence>
<evidence type="ECO:0000256" key="1">
    <source>
        <dbReference type="ARBA" id="ARBA00000707"/>
    </source>
</evidence>
<evidence type="ECO:0000313" key="12">
    <source>
        <dbReference type="Proteomes" id="UP000309340"/>
    </source>
</evidence>
<dbReference type="InterPro" id="IPR051346">
    <property type="entry name" value="OTU_Deubiquitinase"/>
</dbReference>
<feature type="coiled-coil region" evidence="7">
    <location>
        <begin position="549"/>
        <end position="579"/>
    </location>
</feature>
<keyword evidence="3" id="KW-0645">Protease</keyword>
<accession>A0A4U0Y079</accession>
<dbReference type="GO" id="GO:0004843">
    <property type="term" value="F:cysteine-type deubiquitinase activity"/>
    <property type="evidence" value="ECO:0007669"/>
    <property type="project" value="UniProtKB-EC"/>
</dbReference>
<dbReference type="Pfam" id="PF20255">
    <property type="entry name" value="DUF6606"/>
    <property type="match status" value="1"/>
</dbReference>
<dbReference type="InterPro" id="IPR022105">
    <property type="entry name" value="DUF3645"/>
</dbReference>
<dbReference type="EMBL" id="NAJQ01000007">
    <property type="protein sequence ID" value="TKA83510.1"/>
    <property type="molecule type" value="Genomic_DNA"/>
</dbReference>
<gene>
    <name evidence="11" type="ORF">B0A55_00492</name>
</gene>
<comment type="catalytic activity">
    <reaction evidence="1">
        <text>Thiol-dependent hydrolysis of ester, thioester, amide, peptide and isopeptide bonds formed by the C-terminal Gly of ubiquitin (a 76-residue protein attached to proteins as an intracellular targeting signal).</text>
        <dbReference type="EC" id="3.4.19.12"/>
    </reaction>
</comment>
<sequence>MDAYRNLVNHTFLPPQLPQSHNNLSIDGLLGSTSEALAAFKLVRADASLNTPIRMLESARTVHSNGNINEGKLAELLSALPRKGGMVLLHISAQNAGIIISNTVSAIQFEAFELAPLNEHVYKATGRLRRSFPGSAVDIDFSTFAESGFVAATAHTLAKMSRQPAPGMQPQVRKAPGYVDEDRDTTHPAMVSELFMGFLRSLGRSAQVTTVSKNTREEVMWDDARSPWRRSPVWLLLRVSLQLKLPHGLYKEFITFMMSRILGAPHSHSLSSDLRYAMMTKVARRLLKLSPPPSAHVLRYIQDTLRDTTVALERRWLRLQAHKPLDLSRLAKLNFEQDGLTAIPSLDDYLESITGRQSSQKLTDSQPFSELVVFRPQVLPKLSSIGHGDYTNQNLLAFEMWVASCLNGWTQTHKSDADACETLDTLIKSYYGLACQRYHGNPEATSVSHLTILQLFVALDMCALHLCPLLGDYKPSLSLDWAQNLLLPSRNQMEHLSEVEAYLAGREAKAVYLSGKIFYDISPDCFSARYFDKSAESKSLLVTIQGRGEQEKKAKVEELARLKTEYERLSKLERELDCRYEEVVVDRVNDIREDRHSTSCQKCRYGKQAAELRINIHEWPLPSAVTHQKVVVFELQPPSCFVHWRDSLVFLLTNVLQAEHAANARARAEFPLSQDQQLSRHASTSLRIGLLSQDKPHSRTHRKNVLVSTATPDAVCLASGLNYKYYDSDAGVFLSGFEFTDKVPLACTYKLPPRSTALQKYVYRPAQNTNGTTPNTVIASLLECPEHMSLDEYKKLSSIPYGFNLQWSNLLIQLGFPAINLKKAESTLVLLQCIYQAGPPGSDFRRNGHGFCGDNESAAKLLEELRIALQRIKQNWESSQALSIFISIASRLLSLSPSDTIQKACVAYLEDTRTAALDWIHDLQEKAQHVAAHDERDEYLTKRAEVALICVDSFNVDDTPLAEMLTTSAEQPSILVQCMIIVQESRPFLSAMSAKPTIHLLQLRAQRLLYRCHNTLASNQSALDDGVAKSWSGFRPGSPWMKAGSDHWLTTTTKTGLAGVALRVHFNTLNGELLVNGLPLGRLPRKYEDHASYLTLFGLSAIEVMPSAAPRMNFAAKRTFAGHEIQFGMDARTGVATDDLLVLASQNGKRYELLPPDLFHNIFPAAFSEEHVHWYGVDDGVVHFRPKDDPWNSSCPRTWTLVPDRQTAKWRLTKDAGAQVLLGLPSASSKVLASILSPLADAASIHVVSQPSSQTWMEGITPVPQEVEVEIPGLQLGFILKADQSNLHSKEFPNMVVDSDQSLGSLVGLKNRLLLRQDRGSRLLLILDGPVSHHGNDELYHVSVTGRKAAPGIAGKFHTFRVDECLGRLIGNGSLQSKLFSAYLHSLTSYCLPDPLTCKTGTEQALSILRSAEIRSFDCLTEENVALLHEIAALTPLRRYYPANERVMQTVSWSSGLGFLAQHAGFRTEVKSIFDQALSTSIFFPGSKPLDFQLEKSDTDLMRRDSIRHAMLRVSGFGAEQFTTAYDAQYPARDQNQTSSRFSSAFTLSAFVYQRKQTLHWSVPSDVASCLWNTIASTPTPTISGPHNLQYSGVEYDASLMEKSSQDAVYPAWMGLNQRLDTVTNKFSLMIWLSTLACSTKHPLDTTVLQILALSFTRADVRQVELPPACDDFRLGLGKDAREGELRTIVTASRVQLKSSPDASLARRQNEKIGPSQDVVNRWLSNASAYVDIDKVMGMVKPKFNAWFDNLQFYHYLERIEDVVTTLPITTMSVPSMSLSYPPPTLPAVTYITQRDLFAGEGLPVPDNSTGTIGTEWLDLRADNGGCNLRLDTLIANLQISAADSTYEKEYVAKLKDSARELQKSKTEYSLAKQDGVQHTLDIHLAACRKHVNSVYDTLTSAVSPRSKSQLGRAAALSSIKHWPRVSPTLFLEQLSRSRWPVLSASWRDAVVKYGLALTALQRAERLVNVFRSGSDIDLMNELRNTGHVNWRPHDYPDSLLLEVESGIMIREVQERIASEMRDPGDARNSVVQLNMGEGKSSLIVPIVAAALANGSQLVRVVVAKPQSKQMAQMMISKLGGLLHRRVYYMPFSRAIKLSKAAADAIRAMLQECMATGGVLLVQPEHILSFKLMALETDILGEEGISRSLLGIQDFFDRSSRDVVDESDENFSVKFELIYTIGTQRPVDMSPERWLCIHDVLGLVRKFSQATAHKLPGSLELAHCLPGRFPRTRVLKVDAQDHLFGTIALHICNTGLNGFPIARQTQTVRDAVLTYITKFELTPQEVQSVEGDGDGAGAGGFWAESTKSTLLLLRGLFAAGVLAFAFGQKRWRVNYGLDSTRKPNTKLAVPYRAKDMPSPRSEFSHPDVIITLTTLSYYYGGLGEDDLATAFDHLSRSDQADTVYQAWVGDAQNMPAAFAQLEGINLRDKHQFTTELLPRLRFGKATIDYFLANIVFPKEMREFPHKLSASGWDIGKKKALPTTGFSGTNDSRTVLPLHVHQLDLPAQKHTNALVLDYLLRDGNGVESIPAPSGAHVSTSDAERLLDMVMKLEPPARVILDVGAQILELSNAEVAKRWLALSDSSVQAVVFFNQLDELSVINRKGRVEVLQTSAFATQLDVCLVFLDESHTRGTDLHLPETYRATVTLGAGLTKDRLTQACMRMRKLGKGQTVVFCVPAEIEAKISLCTYKPAGSRIEISDILHWAISETWTDMRRSMPPWAAQGVRFVHQNALWEQARDDGRTTLSQQQAKDFLEDEAQSLDARYRPSSDLAAPSLFASAEEDVKRIEQRCRDFESLSFNSTTLQEEQERELSPEIEQERQIQKPASARARKHSLHPDVVRFAATGVLPSKSQAWQPAFATLSNTTAARCMIDLTQMSEGSNHDLLVTMDFARTVDTSSTGPSSHTDSYQRPVQRILTSIRDNAVINMLVISPFEAEELYSRIQTSKKVALHLYNPRCNSGFRSLDRLDFYTIPHQPAPIIHPRLVAQLNLFSGQLYINEYEDFQYMCAYLGLATEAAAEGWEVAADGFILRDDQGRVGGAGSRLTKSPVKFLQTLMGIRRDGEGFSKTHIGALLEGRLLQAEDFEE</sequence>
<comment type="caution">
    <text evidence="11">The sequence shown here is derived from an EMBL/GenBank/DDBJ whole genome shotgun (WGS) entry which is preliminary data.</text>
</comment>
<feature type="domain" description="DUF3638" evidence="8">
    <location>
        <begin position="1988"/>
        <end position="2210"/>
    </location>
</feature>
<evidence type="ECO:0000256" key="4">
    <source>
        <dbReference type="ARBA" id="ARBA00022786"/>
    </source>
</evidence>
<protein>
    <recommendedName>
        <fullName evidence="2">ubiquitinyl hydrolase 1</fullName>
        <ecNumber evidence="2">3.4.19.12</ecNumber>
    </recommendedName>
</protein>
<dbReference type="InterPro" id="IPR022099">
    <property type="entry name" value="DUF3638"/>
</dbReference>
<organism evidence="11 12">
    <name type="scientific">Friedmanniomyces simplex</name>
    <dbReference type="NCBI Taxonomy" id="329884"/>
    <lineage>
        <taxon>Eukaryota</taxon>
        <taxon>Fungi</taxon>
        <taxon>Dikarya</taxon>
        <taxon>Ascomycota</taxon>
        <taxon>Pezizomycotina</taxon>
        <taxon>Dothideomycetes</taxon>
        <taxon>Dothideomycetidae</taxon>
        <taxon>Mycosphaerellales</taxon>
        <taxon>Teratosphaeriaceae</taxon>
        <taxon>Friedmanniomyces</taxon>
    </lineage>
</organism>
<name>A0A4U0Y079_9PEZI</name>
<feature type="domain" description="DUF6606" evidence="10">
    <location>
        <begin position="7"/>
        <end position="262"/>
    </location>
</feature>
<keyword evidence="4" id="KW-0833">Ubl conjugation pathway</keyword>
<evidence type="ECO:0000259" key="8">
    <source>
        <dbReference type="Pfam" id="PF12340"/>
    </source>
</evidence>
<keyword evidence="6" id="KW-0788">Thiol protease</keyword>
<evidence type="ECO:0000256" key="2">
    <source>
        <dbReference type="ARBA" id="ARBA00012759"/>
    </source>
</evidence>
<keyword evidence="5" id="KW-0378">Hydrolase</keyword>
<evidence type="ECO:0000256" key="3">
    <source>
        <dbReference type="ARBA" id="ARBA00022670"/>
    </source>
</evidence>
<keyword evidence="12" id="KW-1185">Reference proteome</keyword>
<evidence type="ECO:0000256" key="6">
    <source>
        <dbReference type="ARBA" id="ARBA00022807"/>
    </source>
</evidence>
<evidence type="ECO:0000259" key="9">
    <source>
        <dbReference type="Pfam" id="PF12359"/>
    </source>
</evidence>
<dbReference type="Pfam" id="PF12359">
    <property type="entry name" value="DUF3645"/>
    <property type="match status" value="1"/>
</dbReference>
<dbReference type="EC" id="3.4.19.12" evidence="2"/>